<dbReference type="InterPro" id="IPR000795">
    <property type="entry name" value="T_Tr_GTP-bd_dom"/>
</dbReference>
<evidence type="ECO:0000256" key="4">
    <source>
        <dbReference type="ARBA" id="ARBA00022917"/>
    </source>
</evidence>
<dbReference type="GO" id="GO:0003924">
    <property type="term" value="F:GTPase activity"/>
    <property type="evidence" value="ECO:0007669"/>
    <property type="project" value="InterPro"/>
</dbReference>
<evidence type="ECO:0000256" key="2">
    <source>
        <dbReference type="ARBA" id="ARBA00022540"/>
    </source>
</evidence>
<dbReference type="SUPFAM" id="SSF52156">
    <property type="entry name" value="Initiation factor IF2/eIF5b, domain 3"/>
    <property type="match status" value="1"/>
</dbReference>
<keyword evidence="4" id="KW-0648">Protein biosynthesis</keyword>
<evidence type="ECO:0000313" key="8">
    <source>
        <dbReference type="Proteomes" id="UP000034256"/>
    </source>
</evidence>
<dbReference type="InterPro" id="IPR036925">
    <property type="entry name" value="TIF_IF2_dom3_sf"/>
</dbReference>
<dbReference type="Proteomes" id="UP000034256">
    <property type="component" value="Unassembled WGS sequence"/>
</dbReference>
<dbReference type="AlphaFoldDB" id="A0A0G0XL33"/>
<dbReference type="Gene3D" id="3.40.50.300">
    <property type="entry name" value="P-loop containing nucleotide triphosphate hydrolases"/>
    <property type="match status" value="1"/>
</dbReference>
<dbReference type="GO" id="GO:0005525">
    <property type="term" value="F:GTP binding"/>
    <property type="evidence" value="ECO:0007669"/>
    <property type="project" value="UniProtKB-KW"/>
</dbReference>
<evidence type="ECO:0000256" key="5">
    <source>
        <dbReference type="ARBA" id="ARBA00023134"/>
    </source>
</evidence>
<proteinExistence type="inferred from homology"/>
<dbReference type="SUPFAM" id="SSF52540">
    <property type="entry name" value="P-loop containing nucleoside triphosphate hydrolases"/>
    <property type="match status" value="1"/>
</dbReference>
<dbReference type="InterPro" id="IPR005225">
    <property type="entry name" value="Small_GTP-bd"/>
</dbReference>
<dbReference type="InterPro" id="IPR015760">
    <property type="entry name" value="TIF_IF2"/>
</dbReference>
<keyword evidence="3" id="KW-0547">Nucleotide-binding</keyword>
<dbReference type="CDD" id="cd01887">
    <property type="entry name" value="IF2_eIF5B"/>
    <property type="match status" value="1"/>
</dbReference>
<dbReference type="GO" id="GO:0003743">
    <property type="term" value="F:translation initiation factor activity"/>
    <property type="evidence" value="ECO:0007669"/>
    <property type="project" value="UniProtKB-KW"/>
</dbReference>
<organism evidence="7 8">
    <name type="scientific">Candidatus Wolfebacteria bacterium GW2011_GWA2_42_10</name>
    <dbReference type="NCBI Taxonomy" id="1619004"/>
    <lineage>
        <taxon>Bacteria</taxon>
        <taxon>Candidatus Wolfeibacteriota</taxon>
    </lineage>
</organism>
<accession>A0A0G0XL33</accession>
<dbReference type="Gene3D" id="2.40.30.10">
    <property type="entry name" value="Translation factors"/>
    <property type="match status" value="1"/>
</dbReference>
<dbReference type="FunFam" id="3.40.50.10050:FF:000001">
    <property type="entry name" value="Translation initiation factor IF-2"/>
    <property type="match status" value="1"/>
</dbReference>
<dbReference type="FunFam" id="3.40.50.300:FF:000019">
    <property type="entry name" value="Translation initiation factor IF-2"/>
    <property type="match status" value="1"/>
</dbReference>
<feature type="domain" description="Tr-type G" evidence="6">
    <location>
        <begin position="10"/>
        <end position="178"/>
    </location>
</feature>
<evidence type="ECO:0000256" key="1">
    <source>
        <dbReference type="ARBA" id="ARBA00007733"/>
    </source>
</evidence>
<sequence length="447" mass="48398">MTEKVKNLIIRPPIVAVLGHVDHGKTSLLDFIRKTNFVAREAGGITQSIGAYEIIHNGKKITFIDTPGHEAFSKMRSRGAIAADLAILVVAADDGVKPQTKESIEILNSAKTPFVVAVNKIDKSNADIEKTINDLTANGVLLEGRGGNVSWQAISAKTGQGVDELLDLVLLAAEMENLTYNPDADAGGVIIEAKSDNRRGIVVSVIAENGILKIGDKIATFGAGGKIKILENFLGEKTAELRPSSPALIFGFENLPQVGETILKADVSGSLEILSEIIKNTDFGNIKINILKESIGEITDGDVKDAVNSNAVIVAFKTKINKVAESFVKAQNIKIISSGIIYELIDLLKQEARLLEKPLPQAELEILKIFSSPKGKKQLIGGRVVTGVIKNNIRLKIVRENNEIGTGKISSLRRQKQTVNEVKTEEECGLMFESDILIKEGDHLLWM</sequence>
<gene>
    <name evidence="7" type="ORF">UU85_C0001G0018</name>
</gene>
<dbReference type="Gene3D" id="3.40.50.10050">
    <property type="entry name" value="Translation initiation factor IF- 2, domain 3"/>
    <property type="match status" value="1"/>
</dbReference>
<dbReference type="Pfam" id="PF00009">
    <property type="entry name" value="GTP_EFTU"/>
    <property type="match status" value="1"/>
</dbReference>
<dbReference type="PATRIC" id="fig|1619004.3.peg.19"/>
<comment type="similarity">
    <text evidence="1">Belongs to the TRAFAC class translation factor GTPase superfamily. Classic translation factor GTPase family. IF-2 subfamily.</text>
</comment>
<dbReference type="PROSITE" id="PS51722">
    <property type="entry name" value="G_TR_2"/>
    <property type="match status" value="1"/>
</dbReference>
<dbReference type="InterPro" id="IPR027417">
    <property type="entry name" value="P-loop_NTPase"/>
</dbReference>
<dbReference type="NCBIfam" id="TIGR00231">
    <property type="entry name" value="small_GTP"/>
    <property type="match status" value="1"/>
</dbReference>
<reference evidence="7 8" key="1">
    <citation type="journal article" date="2015" name="Nature">
        <title>rRNA introns, odd ribosomes, and small enigmatic genomes across a large radiation of phyla.</title>
        <authorList>
            <person name="Brown C.T."/>
            <person name="Hug L.A."/>
            <person name="Thomas B.C."/>
            <person name="Sharon I."/>
            <person name="Castelle C.J."/>
            <person name="Singh A."/>
            <person name="Wilkins M.J."/>
            <person name="Williams K.H."/>
            <person name="Banfield J.F."/>
        </authorList>
    </citation>
    <scope>NUCLEOTIDE SEQUENCE [LARGE SCALE GENOMIC DNA]</scope>
</reference>
<comment type="caution">
    <text evidence="7">The sequence shown here is derived from an EMBL/GenBank/DDBJ whole genome shotgun (WGS) entry which is preliminary data.</text>
</comment>
<evidence type="ECO:0000313" key="7">
    <source>
        <dbReference type="EMBL" id="KKS25589.1"/>
    </source>
</evidence>
<keyword evidence="2 7" id="KW-0396">Initiation factor</keyword>
<dbReference type="GO" id="GO:0005737">
    <property type="term" value="C:cytoplasm"/>
    <property type="evidence" value="ECO:0007669"/>
    <property type="project" value="TreeGrafter"/>
</dbReference>
<dbReference type="EMBL" id="LCCF01000001">
    <property type="protein sequence ID" value="KKS25589.1"/>
    <property type="molecule type" value="Genomic_DNA"/>
</dbReference>
<dbReference type="InterPro" id="IPR009000">
    <property type="entry name" value="Transl_B-barrel_sf"/>
</dbReference>
<protein>
    <submittedName>
        <fullName evidence="7">Translation initiation factor IF-2</fullName>
    </submittedName>
</protein>
<keyword evidence="5" id="KW-0342">GTP-binding</keyword>
<name>A0A0G0XL33_9BACT</name>
<dbReference type="InterPro" id="IPR023115">
    <property type="entry name" value="TIF_IF2_dom3"/>
</dbReference>
<evidence type="ECO:0000256" key="3">
    <source>
        <dbReference type="ARBA" id="ARBA00022741"/>
    </source>
</evidence>
<dbReference type="PANTHER" id="PTHR43381:SF5">
    <property type="entry name" value="TR-TYPE G DOMAIN-CONTAINING PROTEIN"/>
    <property type="match status" value="1"/>
</dbReference>
<dbReference type="PANTHER" id="PTHR43381">
    <property type="entry name" value="TRANSLATION INITIATION FACTOR IF-2-RELATED"/>
    <property type="match status" value="1"/>
</dbReference>
<dbReference type="SUPFAM" id="SSF50447">
    <property type="entry name" value="Translation proteins"/>
    <property type="match status" value="2"/>
</dbReference>
<dbReference type="Pfam" id="PF11987">
    <property type="entry name" value="IF-2"/>
    <property type="match status" value="1"/>
</dbReference>
<evidence type="ECO:0000259" key="6">
    <source>
        <dbReference type="PROSITE" id="PS51722"/>
    </source>
</evidence>